<evidence type="ECO:0008006" key="4">
    <source>
        <dbReference type="Google" id="ProtNLM"/>
    </source>
</evidence>
<feature type="region of interest" description="Disordered" evidence="1">
    <location>
        <begin position="1"/>
        <end position="123"/>
    </location>
</feature>
<sequence>MPRELTSHVGAKDLSSMPAPRKLIRPSPAVIPPTPPKNVPPPPPPKRMPPPPLKSMPPPLPPPKFNSTPKIHETNSNLHNSKSEPIPDTLIKLMEYGDDDDDEETIGEPSKSLSSAPKPFWAS</sequence>
<name>A0AAD2DL06_9LAMI</name>
<evidence type="ECO:0000313" key="3">
    <source>
        <dbReference type="Proteomes" id="UP000834106"/>
    </source>
</evidence>
<evidence type="ECO:0000313" key="2">
    <source>
        <dbReference type="EMBL" id="CAI9755231.1"/>
    </source>
</evidence>
<organism evidence="2 3">
    <name type="scientific">Fraxinus pennsylvanica</name>
    <dbReference type="NCBI Taxonomy" id="56036"/>
    <lineage>
        <taxon>Eukaryota</taxon>
        <taxon>Viridiplantae</taxon>
        <taxon>Streptophyta</taxon>
        <taxon>Embryophyta</taxon>
        <taxon>Tracheophyta</taxon>
        <taxon>Spermatophyta</taxon>
        <taxon>Magnoliopsida</taxon>
        <taxon>eudicotyledons</taxon>
        <taxon>Gunneridae</taxon>
        <taxon>Pentapetalae</taxon>
        <taxon>asterids</taxon>
        <taxon>lamiids</taxon>
        <taxon>Lamiales</taxon>
        <taxon>Oleaceae</taxon>
        <taxon>Oleeae</taxon>
        <taxon>Fraxinus</taxon>
    </lineage>
</organism>
<dbReference type="AlphaFoldDB" id="A0AAD2DL06"/>
<reference evidence="2" key="1">
    <citation type="submission" date="2023-05" db="EMBL/GenBank/DDBJ databases">
        <authorList>
            <person name="Huff M."/>
        </authorList>
    </citation>
    <scope>NUCLEOTIDE SEQUENCE</scope>
</reference>
<accession>A0AAD2DL06</accession>
<feature type="compositionally biased region" description="Acidic residues" evidence="1">
    <location>
        <begin position="96"/>
        <end position="106"/>
    </location>
</feature>
<gene>
    <name evidence="2" type="ORF">FPE_LOCUS2662</name>
</gene>
<proteinExistence type="predicted"/>
<protein>
    <recommendedName>
        <fullName evidence="4">RIK</fullName>
    </recommendedName>
</protein>
<keyword evidence="3" id="KW-1185">Reference proteome</keyword>
<dbReference type="Proteomes" id="UP000834106">
    <property type="component" value="Chromosome 2"/>
</dbReference>
<dbReference type="EMBL" id="OU503037">
    <property type="protein sequence ID" value="CAI9755231.1"/>
    <property type="molecule type" value="Genomic_DNA"/>
</dbReference>
<feature type="compositionally biased region" description="Pro residues" evidence="1">
    <location>
        <begin position="29"/>
        <end position="64"/>
    </location>
</feature>
<evidence type="ECO:0000256" key="1">
    <source>
        <dbReference type="SAM" id="MobiDB-lite"/>
    </source>
</evidence>